<comment type="similarity">
    <text evidence="1 7">Belongs to the universal ribosomal protein uS5 family.</text>
</comment>
<proteinExistence type="inferred from homology"/>
<dbReference type="PANTHER" id="PTHR13718:SF4">
    <property type="entry name" value="40S RIBOSOMAL PROTEIN S2"/>
    <property type="match status" value="1"/>
</dbReference>
<dbReference type="GO" id="GO:0003735">
    <property type="term" value="F:structural constituent of ribosome"/>
    <property type="evidence" value="ECO:0007669"/>
    <property type="project" value="UniProtKB-UniRule"/>
</dbReference>
<evidence type="ECO:0000256" key="7">
    <source>
        <dbReference type="RuleBase" id="RU003823"/>
    </source>
</evidence>
<keyword evidence="11" id="KW-1185">Reference proteome</keyword>
<dbReference type="InterPro" id="IPR000851">
    <property type="entry name" value="Ribosomal_uS5"/>
</dbReference>
<dbReference type="Gene3D" id="3.30.230.10">
    <property type="match status" value="1"/>
</dbReference>
<evidence type="ECO:0000256" key="4">
    <source>
        <dbReference type="ARBA" id="ARBA00035255"/>
    </source>
</evidence>
<dbReference type="GO" id="GO:0003723">
    <property type="term" value="F:RNA binding"/>
    <property type="evidence" value="ECO:0007669"/>
    <property type="project" value="InterPro"/>
</dbReference>
<dbReference type="Proteomes" id="UP001178507">
    <property type="component" value="Unassembled WGS sequence"/>
</dbReference>
<name>A0AA36JJ72_9DINO</name>
<keyword evidence="2 6" id="KW-0689">Ribosomal protein</keyword>
<dbReference type="AlphaFoldDB" id="A0AA36JJ72"/>
<dbReference type="SUPFAM" id="SSF54211">
    <property type="entry name" value="Ribosomal protein S5 domain 2-like"/>
    <property type="match status" value="1"/>
</dbReference>
<dbReference type="SUPFAM" id="SSF54768">
    <property type="entry name" value="dsRNA-binding domain-like"/>
    <property type="match status" value="1"/>
</dbReference>
<dbReference type="Pfam" id="PF03719">
    <property type="entry name" value="Ribosomal_S5_C"/>
    <property type="match status" value="1"/>
</dbReference>
<dbReference type="NCBIfam" id="TIGR01020">
    <property type="entry name" value="uS5_euk_arch"/>
    <property type="match status" value="1"/>
</dbReference>
<evidence type="ECO:0000256" key="3">
    <source>
        <dbReference type="ARBA" id="ARBA00023274"/>
    </source>
</evidence>
<keyword evidence="3 6" id="KW-0687">Ribonucleoprotein</keyword>
<sequence>MGGEGGFKGGFGDKGKGKGKGKKGKGKGKGKGKQEEKQWVPMTKLGRLVNDGKITSLEDIYLHSLPIKEPEIIDHFYPPGSLKDEVLKIHPVQKMTSAGQTNRFVCYVLVGDTNGHIGLGSKCAKEVATAIRGGIIAAKLNLIPVRRGFWGNRIGLPHTVPMKVHGKCGSVRARLIPAPRGSGIVGSPVMKKMMAFAGIADCFTCSCGHTRTTANFAKATFEALKATYGYLTPDLWRPTQHVKPPFQEWSDYLAQSKQVAAY</sequence>
<evidence type="ECO:0000313" key="10">
    <source>
        <dbReference type="EMBL" id="CAJ1406587.1"/>
    </source>
</evidence>
<dbReference type="Pfam" id="PF00333">
    <property type="entry name" value="Ribosomal_S5"/>
    <property type="match status" value="1"/>
</dbReference>
<evidence type="ECO:0000256" key="1">
    <source>
        <dbReference type="ARBA" id="ARBA00008945"/>
    </source>
</evidence>
<accession>A0AA36JJ72</accession>
<gene>
    <name evidence="10" type="ORF">EVOR1521_LOCUS28511</name>
</gene>
<dbReference type="FunFam" id="3.30.160.20:FF:000002">
    <property type="entry name" value="40S ribosomal protein S2"/>
    <property type="match status" value="1"/>
</dbReference>
<feature type="region of interest" description="Disordered" evidence="8">
    <location>
        <begin position="1"/>
        <end position="37"/>
    </location>
</feature>
<dbReference type="InterPro" id="IPR005324">
    <property type="entry name" value="Ribosomal_uS5_C"/>
</dbReference>
<evidence type="ECO:0000313" key="11">
    <source>
        <dbReference type="Proteomes" id="UP001178507"/>
    </source>
</evidence>
<protein>
    <recommendedName>
        <fullName evidence="4">Small ribosomal subunit protein uS5</fullName>
    </recommendedName>
    <alternativeName>
        <fullName evidence="5">40S ribosomal protein S2</fullName>
    </alternativeName>
</protein>
<dbReference type="InterPro" id="IPR014721">
    <property type="entry name" value="Ribsml_uS5_D2-typ_fold_subgr"/>
</dbReference>
<feature type="compositionally biased region" description="Basic residues" evidence="8">
    <location>
        <begin position="17"/>
        <end position="31"/>
    </location>
</feature>
<evidence type="ECO:0000256" key="5">
    <source>
        <dbReference type="ARBA" id="ARBA00035407"/>
    </source>
</evidence>
<dbReference type="PANTHER" id="PTHR13718">
    <property type="entry name" value="RIBOSOMAL S SUBUNIT"/>
    <property type="match status" value="1"/>
</dbReference>
<dbReference type="FunFam" id="3.30.230.10:FF:000004">
    <property type="entry name" value="40S ribosomal protein S2"/>
    <property type="match status" value="1"/>
</dbReference>
<evidence type="ECO:0000256" key="2">
    <source>
        <dbReference type="ARBA" id="ARBA00022980"/>
    </source>
</evidence>
<dbReference type="GO" id="GO:0022627">
    <property type="term" value="C:cytosolic small ribosomal subunit"/>
    <property type="evidence" value="ECO:0007669"/>
    <property type="project" value="TreeGrafter"/>
</dbReference>
<dbReference type="EMBL" id="CAUJNA010003638">
    <property type="protein sequence ID" value="CAJ1406587.1"/>
    <property type="molecule type" value="Genomic_DNA"/>
</dbReference>
<dbReference type="InterPro" id="IPR018192">
    <property type="entry name" value="Ribosomal_uS5_N_CS"/>
</dbReference>
<feature type="compositionally biased region" description="Gly residues" evidence="8">
    <location>
        <begin position="1"/>
        <end position="10"/>
    </location>
</feature>
<dbReference type="Gene3D" id="3.30.160.20">
    <property type="match status" value="1"/>
</dbReference>
<dbReference type="PROSITE" id="PS00585">
    <property type="entry name" value="RIBOSOMAL_S5"/>
    <property type="match status" value="1"/>
</dbReference>
<organism evidence="10 11">
    <name type="scientific">Effrenium voratum</name>
    <dbReference type="NCBI Taxonomy" id="2562239"/>
    <lineage>
        <taxon>Eukaryota</taxon>
        <taxon>Sar</taxon>
        <taxon>Alveolata</taxon>
        <taxon>Dinophyceae</taxon>
        <taxon>Suessiales</taxon>
        <taxon>Symbiodiniaceae</taxon>
        <taxon>Effrenium</taxon>
    </lineage>
</organism>
<dbReference type="GO" id="GO:0006412">
    <property type="term" value="P:translation"/>
    <property type="evidence" value="ECO:0007669"/>
    <property type="project" value="InterPro"/>
</dbReference>
<comment type="caution">
    <text evidence="10">The sequence shown here is derived from an EMBL/GenBank/DDBJ whole genome shotgun (WGS) entry which is preliminary data.</text>
</comment>
<dbReference type="InterPro" id="IPR013810">
    <property type="entry name" value="Ribosomal_uS5_N"/>
</dbReference>
<evidence type="ECO:0000256" key="8">
    <source>
        <dbReference type="SAM" id="MobiDB-lite"/>
    </source>
</evidence>
<feature type="domain" description="S5 DRBM" evidence="9">
    <location>
        <begin position="82"/>
        <end position="145"/>
    </location>
</feature>
<reference evidence="10" key="1">
    <citation type="submission" date="2023-08" db="EMBL/GenBank/DDBJ databases">
        <authorList>
            <person name="Chen Y."/>
            <person name="Shah S."/>
            <person name="Dougan E. K."/>
            <person name="Thang M."/>
            <person name="Chan C."/>
        </authorList>
    </citation>
    <scope>NUCLEOTIDE SEQUENCE</scope>
</reference>
<dbReference type="InterPro" id="IPR005711">
    <property type="entry name" value="Ribosomal_uS5_euk/arc"/>
</dbReference>
<dbReference type="InterPro" id="IPR020568">
    <property type="entry name" value="Ribosomal_Su5_D2-typ_SF"/>
</dbReference>
<evidence type="ECO:0000259" key="9">
    <source>
        <dbReference type="PROSITE" id="PS50881"/>
    </source>
</evidence>
<evidence type="ECO:0000256" key="6">
    <source>
        <dbReference type="PROSITE-ProRule" id="PRU00268"/>
    </source>
</evidence>
<dbReference type="PROSITE" id="PS50881">
    <property type="entry name" value="S5_DSRBD"/>
    <property type="match status" value="1"/>
</dbReference>